<gene>
    <name evidence="1" type="primary">37</name>
    <name evidence="1" type="ORF">SEA_LORDFARQUAAD_37</name>
</gene>
<evidence type="ECO:0000313" key="2">
    <source>
        <dbReference type="Proteomes" id="UP000317164"/>
    </source>
</evidence>
<name>A0A4Y6EJY0_9CAUD</name>
<dbReference type="EMBL" id="MK801734">
    <property type="protein sequence ID" value="QDF18357.1"/>
    <property type="molecule type" value="Genomic_DNA"/>
</dbReference>
<sequence>MESWLCGKLETWNRGVEYVTMADLHYSPGAYAIVTGGLQKLYPSPLDFNIIDSELWRMTTHSRGFSTTPCEQTTEFDTSWW</sequence>
<evidence type="ECO:0000313" key="1">
    <source>
        <dbReference type="EMBL" id="QDF18357.1"/>
    </source>
</evidence>
<protein>
    <submittedName>
        <fullName evidence="1">Uncharacterized protein</fullName>
    </submittedName>
</protein>
<reference evidence="1 2" key="1">
    <citation type="submission" date="2019-04" db="EMBL/GenBank/DDBJ databases">
        <authorList>
            <person name="Bortz R.L."/>
            <person name="Baker A."/>
            <person name="Breth J.N."/>
            <person name="Jacob A."/>
            <person name="Schimel E.C."/>
            <person name="Smith C.M."/>
            <person name="Venbakkam A."/>
            <person name="Yellapragada S."/>
            <person name="Butela K.A."/>
            <person name="Garlena R.A."/>
            <person name="Russell D.A."/>
            <person name="Pope W.H."/>
            <person name="Jacobs-Sera D."/>
            <person name="Hatfull G.F."/>
        </authorList>
    </citation>
    <scope>NUCLEOTIDE SEQUENCE [LARGE SCALE GENOMIC DNA]</scope>
</reference>
<dbReference type="Proteomes" id="UP000317164">
    <property type="component" value="Segment"/>
</dbReference>
<proteinExistence type="predicted"/>
<organism evidence="1 2">
    <name type="scientific">Gordonia phage LordFarquaad</name>
    <dbReference type="NCBI Taxonomy" id="2588134"/>
    <lineage>
        <taxon>Viruses</taxon>
        <taxon>Duplodnaviria</taxon>
        <taxon>Heunggongvirae</taxon>
        <taxon>Uroviricota</taxon>
        <taxon>Caudoviricetes</taxon>
        <taxon>Attisvirus</taxon>
        <taxon>Attisvirus attis</taxon>
    </lineage>
</organism>
<accession>A0A4Y6EJY0</accession>